<keyword evidence="3" id="KW-1185">Reference proteome</keyword>
<dbReference type="EMBL" id="UGGT01000004">
    <property type="protein sequence ID" value="STO91751.1"/>
    <property type="molecule type" value="Genomic_DNA"/>
</dbReference>
<reference evidence="2 3" key="1">
    <citation type="submission" date="2018-06" db="EMBL/GenBank/DDBJ databases">
        <authorList>
            <consortium name="Pathogen Informatics"/>
            <person name="Doyle S."/>
        </authorList>
    </citation>
    <scope>NUCLEOTIDE SEQUENCE [LARGE SCALE GENOMIC DNA]</scope>
    <source>
        <strain evidence="2 3">NCTC11370</strain>
    </source>
</reference>
<evidence type="ECO:0000256" key="1">
    <source>
        <dbReference type="SAM" id="SignalP"/>
    </source>
</evidence>
<dbReference type="GeneID" id="93294419"/>
<sequence length="485" mass="49677">MQRNIIKHTLINRVLICLLSCLMMTTVHAAKPLWTLTPAAGSNPTQTVAENGTANVQYIVQNQSHKSKRLAILPIPGVKQTAPCQIAPKGQSGSSCTLNLAITGSSLPKKGAHGGPALCQTNPDGSPNPNQCYQPATNHVLNLSLAETPPNTTLNISLNTLALATQGILTDASGAGNQMSKARRLIITNTGAVTAMDVDYTITPNLPAGTTVSPASCGNIAAGDTCELTVTPGNTPSAAADMAPAPSVLTVKGSNTPTAVTSSVIVLTYGNRYQGGFVFSIDDSTVDTMSVGGKVAAFTDQAPPFPNGIIWSSDGTGGTATDSIPGIDETSSEGAPSPALPMPNNPLNFVGCNGATDGLCNVGNIFKQYPTIPTGEYAAGLCSATIAGFNDWYLPAICEMGFDDGGFPSGCGAPANPAQQNMQSNLVDNGDVGSLAGYYWSSSEFSLDPQYGAWVQFFATGGGSNQSGAGKGNPVGVRCVRALTI</sequence>
<feature type="signal peptide" evidence="1">
    <location>
        <begin position="1"/>
        <end position="29"/>
    </location>
</feature>
<keyword evidence="1" id="KW-0732">Signal</keyword>
<dbReference type="STRING" id="1094715.GCA_000236165_03363"/>
<organism evidence="2 3">
    <name type="scientific">Fluoribacter dumoffii</name>
    <dbReference type="NCBI Taxonomy" id="463"/>
    <lineage>
        <taxon>Bacteria</taxon>
        <taxon>Pseudomonadati</taxon>
        <taxon>Pseudomonadota</taxon>
        <taxon>Gammaproteobacteria</taxon>
        <taxon>Legionellales</taxon>
        <taxon>Legionellaceae</taxon>
        <taxon>Fluoribacter</taxon>
    </lineage>
</organism>
<protein>
    <recommendedName>
        <fullName evidence="4">DUF1566 domain-containing protein</fullName>
    </recommendedName>
</protein>
<dbReference type="AlphaFoldDB" id="A0A377IU55"/>
<proteinExistence type="predicted"/>
<evidence type="ECO:0008006" key="4">
    <source>
        <dbReference type="Google" id="ProtNLM"/>
    </source>
</evidence>
<evidence type="ECO:0000313" key="3">
    <source>
        <dbReference type="Proteomes" id="UP000254554"/>
    </source>
</evidence>
<gene>
    <name evidence="2" type="ORF">NCTC11370_03729</name>
</gene>
<accession>A0A377IU55</accession>
<name>A0A377IU55_9GAMM</name>
<dbReference type="Proteomes" id="UP000254554">
    <property type="component" value="Unassembled WGS sequence"/>
</dbReference>
<evidence type="ECO:0000313" key="2">
    <source>
        <dbReference type="EMBL" id="STO91751.1"/>
    </source>
</evidence>
<dbReference type="OrthoDB" id="5636215at2"/>
<dbReference type="RefSeq" id="WP_019350428.1">
    <property type="nucleotide sequence ID" value="NZ_UGGT01000004.1"/>
</dbReference>
<feature type="chain" id="PRO_5016821339" description="DUF1566 domain-containing protein" evidence="1">
    <location>
        <begin position="30"/>
        <end position="485"/>
    </location>
</feature>